<evidence type="ECO:0000313" key="3">
    <source>
        <dbReference type="Proteomes" id="UP000077266"/>
    </source>
</evidence>
<gene>
    <name evidence="2" type="ORF">EXIGLDRAFT_733322</name>
</gene>
<feature type="region of interest" description="Disordered" evidence="1">
    <location>
        <begin position="324"/>
        <end position="403"/>
    </location>
</feature>
<organism evidence="2 3">
    <name type="scientific">Exidia glandulosa HHB12029</name>
    <dbReference type="NCBI Taxonomy" id="1314781"/>
    <lineage>
        <taxon>Eukaryota</taxon>
        <taxon>Fungi</taxon>
        <taxon>Dikarya</taxon>
        <taxon>Basidiomycota</taxon>
        <taxon>Agaricomycotina</taxon>
        <taxon>Agaricomycetes</taxon>
        <taxon>Auriculariales</taxon>
        <taxon>Exidiaceae</taxon>
        <taxon>Exidia</taxon>
    </lineage>
</organism>
<dbReference type="OrthoDB" id="552755at2759"/>
<evidence type="ECO:0008006" key="4">
    <source>
        <dbReference type="Google" id="ProtNLM"/>
    </source>
</evidence>
<feature type="compositionally biased region" description="Acidic residues" evidence="1">
    <location>
        <begin position="195"/>
        <end position="204"/>
    </location>
</feature>
<feature type="compositionally biased region" description="Basic and acidic residues" evidence="1">
    <location>
        <begin position="324"/>
        <end position="360"/>
    </location>
</feature>
<dbReference type="InterPro" id="IPR037647">
    <property type="entry name" value="HIRIP3"/>
</dbReference>
<dbReference type="PANTHER" id="PTHR15410:SF2">
    <property type="entry name" value="HIRA-INTERACTING PROTEIN 3"/>
    <property type="match status" value="1"/>
</dbReference>
<dbReference type="STRING" id="1314781.A0A165KIS4"/>
<feature type="region of interest" description="Disordered" evidence="1">
    <location>
        <begin position="75"/>
        <end position="270"/>
    </location>
</feature>
<dbReference type="PANTHER" id="PTHR15410">
    <property type="entry name" value="HIRA-INTERACTING PROTEIN 3"/>
    <property type="match status" value="1"/>
</dbReference>
<dbReference type="Proteomes" id="UP000077266">
    <property type="component" value="Unassembled WGS sequence"/>
</dbReference>
<feature type="compositionally biased region" description="Acidic residues" evidence="1">
    <location>
        <begin position="370"/>
        <end position="380"/>
    </location>
</feature>
<keyword evidence="3" id="KW-1185">Reference proteome</keyword>
<dbReference type="InParanoid" id="A0A165KIS4"/>
<dbReference type="GO" id="GO:0005634">
    <property type="term" value="C:nucleus"/>
    <property type="evidence" value="ECO:0007669"/>
    <property type="project" value="TreeGrafter"/>
</dbReference>
<evidence type="ECO:0000313" key="2">
    <source>
        <dbReference type="EMBL" id="KZV96400.1"/>
    </source>
</evidence>
<reference evidence="2 3" key="1">
    <citation type="journal article" date="2016" name="Mol. Biol. Evol.">
        <title>Comparative Genomics of Early-Diverging Mushroom-Forming Fungi Provides Insights into the Origins of Lignocellulose Decay Capabilities.</title>
        <authorList>
            <person name="Nagy L.G."/>
            <person name="Riley R."/>
            <person name="Tritt A."/>
            <person name="Adam C."/>
            <person name="Daum C."/>
            <person name="Floudas D."/>
            <person name="Sun H."/>
            <person name="Yadav J.S."/>
            <person name="Pangilinan J."/>
            <person name="Larsson K.H."/>
            <person name="Matsuura K."/>
            <person name="Barry K."/>
            <person name="Labutti K."/>
            <person name="Kuo R."/>
            <person name="Ohm R.A."/>
            <person name="Bhattacharya S.S."/>
            <person name="Shirouzu T."/>
            <person name="Yoshinaga Y."/>
            <person name="Martin F.M."/>
            <person name="Grigoriev I.V."/>
            <person name="Hibbett D.S."/>
        </authorList>
    </citation>
    <scope>NUCLEOTIDE SEQUENCE [LARGE SCALE GENOMIC DNA]</scope>
    <source>
        <strain evidence="2 3">HHB12029</strain>
    </source>
</reference>
<feature type="compositionally biased region" description="Basic residues" evidence="1">
    <location>
        <begin position="232"/>
        <end position="241"/>
    </location>
</feature>
<evidence type="ECO:0000256" key="1">
    <source>
        <dbReference type="SAM" id="MobiDB-lite"/>
    </source>
</evidence>
<protein>
    <recommendedName>
        <fullName evidence="4">DEK C-terminal domain-containing protein</fullName>
    </recommendedName>
</protein>
<name>A0A165KIS4_EXIGL</name>
<dbReference type="AlphaFoldDB" id="A0A165KIS4"/>
<sequence>MTDLNTVTIAAATRRVLEKQSKDALDELTPRKVRALVEQELGVEPGTLDEKPYKTAVKDAAADFVNSLNISDANVANGTTAPLEPSPVAAGTKKKPASKPAAKDDAPAKDKKKRKRSSKTVQSDTDDEDEEAALPPPKKAKPKSATKQVATSDEDAPTPPTKKKTKAVPKATPTEKAFGQFMGLINTEMKRDLAEDVASDEEDNNASTSNLGAVVTEFDSDLSSVVDESPVKKTRKKKPKRSPSESKPAKSTAKTATKREKKAPAELDKNEEEIKRLKSFVVACGVRKVWSKEFKDMDKPSQQIAHLKRMLAELGMSGRLSMEKAKSIRAQRELQKELQDVVEFDRKRGSGARRGLEAKAAKPKQAASESENDEEDEDEEVRPARKKLHQSITAFLADQSDDE</sequence>
<dbReference type="EMBL" id="KV425943">
    <property type="protein sequence ID" value="KZV96400.1"/>
    <property type="molecule type" value="Genomic_DNA"/>
</dbReference>
<proteinExistence type="predicted"/>
<accession>A0A165KIS4</accession>